<dbReference type="Gene3D" id="1.10.20.10">
    <property type="entry name" value="Histone, subunit A"/>
    <property type="match status" value="1"/>
</dbReference>
<evidence type="ECO:0000256" key="4">
    <source>
        <dbReference type="ARBA" id="ARBA00023015"/>
    </source>
</evidence>
<keyword evidence="4" id="KW-0805">Transcription regulation</keyword>
<evidence type="ECO:0000259" key="8">
    <source>
        <dbReference type="Pfam" id="PF03847"/>
    </source>
</evidence>
<dbReference type="GO" id="GO:0051123">
    <property type="term" value="P:RNA polymerase II preinitiation complex assembly"/>
    <property type="evidence" value="ECO:0007669"/>
    <property type="project" value="TreeGrafter"/>
</dbReference>
<evidence type="ECO:0000256" key="7">
    <source>
        <dbReference type="SAM" id="MobiDB-lite"/>
    </source>
</evidence>
<dbReference type="GO" id="GO:0003677">
    <property type="term" value="F:DNA binding"/>
    <property type="evidence" value="ECO:0007669"/>
    <property type="project" value="TreeGrafter"/>
</dbReference>
<protein>
    <recommendedName>
        <fullName evidence="3">Transcription initiation factor TFIID subunit 12</fullName>
    </recommendedName>
</protein>
<dbReference type="Proteomes" id="UP000759131">
    <property type="component" value="Unassembled WGS sequence"/>
</dbReference>
<proteinExistence type="inferred from homology"/>
<dbReference type="PANTHER" id="PTHR12264">
    <property type="entry name" value="TRANSCRIPTION INITIATION FACTOR TFIID SUBUNIT 12"/>
    <property type="match status" value="1"/>
</dbReference>
<dbReference type="Pfam" id="PF03847">
    <property type="entry name" value="TFIID_20kDa"/>
    <property type="match status" value="1"/>
</dbReference>
<dbReference type="GO" id="GO:0046982">
    <property type="term" value="F:protein heterodimerization activity"/>
    <property type="evidence" value="ECO:0007669"/>
    <property type="project" value="InterPro"/>
</dbReference>
<evidence type="ECO:0000256" key="5">
    <source>
        <dbReference type="ARBA" id="ARBA00023163"/>
    </source>
</evidence>
<comment type="similarity">
    <text evidence="2">Belongs to the TAF12 family.</text>
</comment>
<evidence type="ECO:0000256" key="6">
    <source>
        <dbReference type="ARBA" id="ARBA00023242"/>
    </source>
</evidence>
<keyword evidence="5" id="KW-0804">Transcription</keyword>
<dbReference type="GO" id="GO:0017025">
    <property type="term" value="F:TBP-class protein binding"/>
    <property type="evidence" value="ECO:0007669"/>
    <property type="project" value="TreeGrafter"/>
</dbReference>
<dbReference type="EMBL" id="OC860908">
    <property type="protein sequence ID" value="CAD7629001.1"/>
    <property type="molecule type" value="Genomic_DNA"/>
</dbReference>
<feature type="compositionally biased region" description="Low complexity" evidence="7">
    <location>
        <begin position="67"/>
        <end position="79"/>
    </location>
</feature>
<dbReference type="PANTHER" id="PTHR12264:SF21">
    <property type="entry name" value="TRANSCRIPTION INITIATION FACTOR TFIID SUBUNIT 12"/>
    <property type="match status" value="1"/>
</dbReference>
<gene>
    <name evidence="9" type="ORF">OSB1V03_LOCUS9419</name>
</gene>
<feature type="region of interest" description="Disordered" evidence="7">
    <location>
        <begin position="57"/>
        <end position="86"/>
    </location>
</feature>
<name>A0A7R9KTW7_9ACAR</name>
<dbReference type="SUPFAM" id="SSF47113">
    <property type="entry name" value="Histone-fold"/>
    <property type="match status" value="1"/>
</dbReference>
<dbReference type="EMBL" id="CAJPIZ010006333">
    <property type="protein sequence ID" value="CAG2109431.1"/>
    <property type="molecule type" value="Genomic_DNA"/>
</dbReference>
<evidence type="ECO:0000313" key="10">
    <source>
        <dbReference type="Proteomes" id="UP000759131"/>
    </source>
</evidence>
<dbReference type="InterPro" id="IPR003228">
    <property type="entry name" value="TFIID_TAF12_dom"/>
</dbReference>
<dbReference type="OrthoDB" id="2193432at2759"/>
<dbReference type="InterPro" id="IPR009072">
    <property type="entry name" value="Histone-fold"/>
</dbReference>
<evidence type="ECO:0000313" key="9">
    <source>
        <dbReference type="EMBL" id="CAD7629001.1"/>
    </source>
</evidence>
<feature type="region of interest" description="Disordered" evidence="7">
    <location>
        <begin position="120"/>
        <end position="139"/>
    </location>
</feature>
<evidence type="ECO:0000256" key="3">
    <source>
        <dbReference type="ARBA" id="ARBA00017484"/>
    </source>
</evidence>
<organism evidence="9">
    <name type="scientific">Medioppia subpectinata</name>
    <dbReference type="NCBI Taxonomy" id="1979941"/>
    <lineage>
        <taxon>Eukaryota</taxon>
        <taxon>Metazoa</taxon>
        <taxon>Ecdysozoa</taxon>
        <taxon>Arthropoda</taxon>
        <taxon>Chelicerata</taxon>
        <taxon>Arachnida</taxon>
        <taxon>Acari</taxon>
        <taxon>Acariformes</taxon>
        <taxon>Sarcoptiformes</taxon>
        <taxon>Oribatida</taxon>
        <taxon>Brachypylina</taxon>
        <taxon>Oppioidea</taxon>
        <taxon>Oppiidae</taxon>
        <taxon>Medioppia</taxon>
    </lineage>
</organism>
<feature type="domain" description="Transcription initiation factor TFIID subunit 12" evidence="8">
    <location>
        <begin position="162"/>
        <end position="228"/>
    </location>
</feature>
<dbReference type="GO" id="GO:0005669">
    <property type="term" value="C:transcription factor TFIID complex"/>
    <property type="evidence" value="ECO:0007669"/>
    <property type="project" value="InterPro"/>
</dbReference>
<dbReference type="CDD" id="cd07981">
    <property type="entry name" value="HFD_TAF12"/>
    <property type="match status" value="1"/>
</dbReference>
<dbReference type="GO" id="GO:0000124">
    <property type="term" value="C:SAGA complex"/>
    <property type="evidence" value="ECO:0007669"/>
    <property type="project" value="InterPro"/>
</dbReference>
<sequence length="268" mass="29068">MSSHMLSQTLSAPLMSAQLMASGGRGGPAPTSMATNGLPMTHNMPMMSATGATILSQTLSQPPPQTSSPLLLPTGGSPLQTSLRQPPQPPITFPSMVRPMATVNHSHGLNGNDSLLSDQLMRESSEDSSSQSQQQLIGTNGSIGGAGVAGAGLKNSVLILDKKRLHELVQEVDPSEQLEEEVEDTLLTIADEFIESLVYTSALFAKHRKSTTLDVRDVHLALEKNWQMWIPGFGVDDHQQRQHHKRQAFVTEAHKQRLALIKKTMKKL</sequence>
<dbReference type="InterPro" id="IPR037794">
    <property type="entry name" value="TAF12"/>
</dbReference>
<reference evidence="9" key="1">
    <citation type="submission" date="2020-11" db="EMBL/GenBank/DDBJ databases">
        <authorList>
            <person name="Tran Van P."/>
        </authorList>
    </citation>
    <scope>NUCLEOTIDE SEQUENCE</scope>
</reference>
<comment type="subcellular location">
    <subcellularLocation>
        <location evidence="1">Nucleus</location>
    </subcellularLocation>
</comment>
<evidence type="ECO:0000256" key="2">
    <source>
        <dbReference type="ARBA" id="ARBA00007530"/>
    </source>
</evidence>
<feature type="compositionally biased region" description="Low complexity" evidence="7">
    <location>
        <begin position="127"/>
        <end position="139"/>
    </location>
</feature>
<keyword evidence="6" id="KW-0539">Nucleus</keyword>
<dbReference type="FunFam" id="1.10.20.10:FF:000011">
    <property type="entry name" value="Transcription initiation factor TFIID subunit 12"/>
    <property type="match status" value="1"/>
</dbReference>
<accession>A0A7R9KTW7</accession>
<keyword evidence="10" id="KW-1185">Reference proteome</keyword>
<dbReference type="AlphaFoldDB" id="A0A7R9KTW7"/>
<evidence type="ECO:0000256" key="1">
    <source>
        <dbReference type="ARBA" id="ARBA00004123"/>
    </source>
</evidence>